<evidence type="ECO:0000313" key="5">
    <source>
        <dbReference type="Proteomes" id="UP001145087"/>
    </source>
</evidence>
<evidence type="ECO:0000313" key="4">
    <source>
        <dbReference type="EMBL" id="MCY1720608.1"/>
    </source>
</evidence>
<name>A0A9X3FDG7_9BACT</name>
<dbReference type="RefSeq" id="WP_343332942.1">
    <property type="nucleotide sequence ID" value="NZ_JAPOHD010000020.1"/>
</dbReference>
<dbReference type="Proteomes" id="UP001145087">
    <property type="component" value="Unassembled WGS sequence"/>
</dbReference>
<proteinExistence type="predicted"/>
<accession>A0A9X3FDG7</accession>
<dbReference type="PANTHER" id="PTHR42970">
    <property type="entry name" value="PECTATE LYASE C-RELATED"/>
    <property type="match status" value="1"/>
</dbReference>
<evidence type="ECO:0000256" key="1">
    <source>
        <dbReference type="ARBA" id="ARBA00022723"/>
    </source>
</evidence>
<keyword evidence="3" id="KW-0732">Signal</keyword>
<keyword evidence="1" id="KW-0479">Metal-binding</keyword>
<sequence>MKSKIYLITFVFCCLFIHLKAQNFSSIPNNTAVSGFGFNTRGGAGGEIVKVTNLNKSGEGSLAAALEKEGPRIVVFEVAGIIDLEKSVLQIQNPNITIAGQTAPHPGITIIKGGISIRTHEVIIQHIRVRPGEAGQKKNSGWEIDGIATTQGAFNVIIDHCSVTWATDENISPSGPRFEGENIEEWRKNTSHKILISNCIIAEGLSKSTHSKGEHSKGSLVHDNTTEIAIVGNLYASNMRRNPFFKGGSQGIVVNNYIFNPGGAIIHYNLSPQEWKGHEWVTGKMSVVGNVIEPGKDSRKGISTGHFRGPVEVFWQDNTVLSGTNKLSGDHTLMEQKPVWPIGFSVQSSESVKDLVTKNAGARPWSRDEIDSRIIEQVKNGSNRIINSENEVGGYPTIQAVFKTFNPDEWDLEKMLKK</sequence>
<reference evidence="4" key="1">
    <citation type="submission" date="2022-11" db="EMBL/GenBank/DDBJ databases">
        <title>Marilongibacter aestuarii gen. nov., sp. nov., isolated from tidal flat sediment.</title>
        <authorList>
            <person name="Jiayan W."/>
        </authorList>
    </citation>
    <scope>NUCLEOTIDE SEQUENCE</scope>
    <source>
        <strain evidence="4">Z1-6</strain>
    </source>
</reference>
<comment type="caution">
    <text evidence="4">The sequence shown here is derived from an EMBL/GenBank/DDBJ whole genome shotgun (WGS) entry which is preliminary data.</text>
</comment>
<gene>
    <name evidence="4" type="ORF">OU798_09660</name>
</gene>
<dbReference type="Gene3D" id="2.160.20.10">
    <property type="entry name" value="Single-stranded right-handed beta-helix, Pectin lyase-like"/>
    <property type="match status" value="1"/>
</dbReference>
<dbReference type="InterPro" id="IPR052063">
    <property type="entry name" value="Polysaccharide_Lyase_1"/>
</dbReference>
<keyword evidence="5" id="KW-1185">Reference proteome</keyword>
<organism evidence="4 5">
    <name type="scientific">Draconibacterium aestuarii</name>
    <dbReference type="NCBI Taxonomy" id="2998507"/>
    <lineage>
        <taxon>Bacteria</taxon>
        <taxon>Pseudomonadati</taxon>
        <taxon>Bacteroidota</taxon>
        <taxon>Bacteroidia</taxon>
        <taxon>Marinilabiliales</taxon>
        <taxon>Prolixibacteraceae</taxon>
        <taxon>Draconibacterium</taxon>
    </lineage>
</organism>
<dbReference type="GO" id="GO:0046872">
    <property type="term" value="F:metal ion binding"/>
    <property type="evidence" value="ECO:0007669"/>
    <property type="project" value="UniProtKB-KW"/>
</dbReference>
<evidence type="ECO:0000256" key="3">
    <source>
        <dbReference type="SAM" id="SignalP"/>
    </source>
</evidence>
<dbReference type="InterPro" id="IPR011050">
    <property type="entry name" value="Pectin_lyase_fold/virulence"/>
</dbReference>
<dbReference type="SUPFAM" id="SSF51126">
    <property type="entry name" value="Pectin lyase-like"/>
    <property type="match status" value="1"/>
</dbReference>
<evidence type="ECO:0008006" key="6">
    <source>
        <dbReference type="Google" id="ProtNLM"/>
    </source>
</evidence>
<protein>
    <recommendedName>
        <fullName evidence="6">Pectate lyase</fullName>
    </recommendedName>
</protein>
<dbReference type="PANTHER" id="PTHR42970:SF1">
    <property type="entry name" value="PECTATE LYASE C-RELATED"/>
    <property type="match status" value="1"/>
</dbReference>
<dbReference type="InterPro" id="IPR012334">
    <property type="entry name" value="Pectin_lyas_fold"/>
</dbReference>
<feature type="chain" id="PRO_5040761506" description="Pectate lyase" evidence="3">
    <location>
        <begin position="22"/>
        <end position="418"/>
    </location>
</feature>
<feature type="signal peptide" evidence="3">
    <location>
        <begin position="1"/>
        <end position="21"/>
    </location>
</feature>
<keyword evidence="2" id="KW-0325">Glycoprotein</keyword>
<dbReference type="AlphaFoldDB" id="A0A9X3FDG7"/>
<evidence type="ECO:0000256" key="2">
    <source>
        <dbReference type="ARBA" id="ARBA00023180"/>
    </source>
</evidence>
<dbReference type="EMBL" id="JAPOHD010000020">
    <property type="protein sequence ID" value="MCY1720608.1"/>
    <property type="molecule type" value="Genomic_DNA"/>
</dbReference>